<reference evidence="2 3" key="1">
    <citation type="submission" date="2017-09" db="EMBL/GenBank/DDBJ databases">
        <title>Depth-based differentiation of microbial function through sediment-hosted aquifers and enrichment of novel symbionts in the deep terrestrial subsurface.</title>
        <authorList>
            <person name="Probst A.J."/>
            <person name="Ladd B."/>
            <person name="Jarett J.K."/>
            <person name="Geller-Mcgrath D.E."/>
            <person name="Sieber C.M."/>
            <person name="Emerson J.B."/>
            <person name="Anantharaman K."/>
            <person name="Thomas B.C."/>
            <person name="Malmstrom R."/>
            <person name="Stieglmeier M."/>
            <person name="Klingl A."/>
            <person name="Woyke T."/>
            <person name="Ryan C.M."/>
            <person name="Banfield J.F."/>
        </authorList>
    </citation>
    <scope>NUCLEOTIDE SEQUENCE [LARGE SCALE GENOMIC DNA]</scope>
    <source>
        <strain evidence="2">CG10_big_fil_rev_8_21_14_0_10_42_12</strain>
    </source>
</reference>
<evidence type="ECO:0000313" key="3">
    <source>
        <dbReference type="Proteomes" id="UP000231333"/>
    </source>
</evidence>
<dbReference type="GO" id="GO:0005737">
    <property type="term" value="C:cytoplasm"/>
    <property type="evidence" value="ECO:0007669"/>
    <property type="project" value="TreeGrafter"/>
</dbReference>
<dbReference type="InterPro" id="IPR013651">
    <property type="entry name" value="ATP-grasp_RimK-type"/>
</dbReference>
<dbReference type="GO" id="GO:0009432">
    <property type="term" value="P:SOS response"/>
    <property type="evidence" value="ECO:0007669"/>
    <property type="project" value="TreeGrafter"/>
</dbReference>
<dbReference type="SUPFAM" id="SSF56059">
    <property type="entry name" value="Glutathione synthetase ATP-binding domain-like"/>
    <property type="match status" value="1"/>
</dbReference>
<gene>
    <name evidence="2" type="ORF">COV34_03200</name>
</gene>
<sequence length="311" mass="35593">MRKQVVFFLSKEHKDKFLTDEYKYPTFRSFASKANEHFDYFLAFGKETHVGKGIFKPVFKFKNNKLIEHSHEVNADVVLKYDLELEGGRGNARFIYNLGFNEMCKNKIDTYQFLSEFSPQTHFCKSEEQYVAAIKNISTEKFAVKPNRGVCGRDVYILNKANSEIPQNLRDILHGDGVIVQEFIDTSQGCPGIAESMHDLRLSMINDKNIMASVSTPSPGSLIANWHQGANVIEVDVEKLPLPVKNFRDQLHKKIKEKYGSVMYNIDLGVTPHGPKLIELNSPIAFPRPNWKCTDLYLSNLIKYIDSLPLH</sequence>
<dbReference type="EMBL" id="PCXL01000022">
    <property type="protein sequence ID" value="PIR37518.1"/>
    <property type="molecule type" value="Genomic_DNA"/>
</dbReference>
<accession>A0A2H0QT76</accession>
<evidence type="ECO:0000259" key="1">
    <source>
        <dbReference type="Pfam" id="PF08443"/>
    </source>
</evidence>
<comment type="caution">
    <text evidence="2">The sequence shown here is derived from an EMBL/GenBank/DDBJ whole genome shotgun (WGS) entry which is preliminary data.</text>
</comment>
<name>A0A2H0QT76_9BACT</name>
<dbReference type="Pfam" id="PF08443">
    <property type="entry name" value="RimK"/>
    <property type="match status" value="1"/>
</dbReference>
<proteinExistence type="predicted"/>
<dbReference type="PANTHER" id="PTHR21621">
    <property type="entry name" value="RIBOSOMAL PROTEIN S6 MODIFICATION PROTEIN"/>
    <property type="match status" value="1"/>
</dbReference>
<dbReference type="Gene3D" id="3.30.1490.20">
    <property type="entry name" value="ATP-grasp fold, A domain"/>
    <property type="match status" value="1"/>
</dbReference>
<dbReference type="GO" id="GO:0018169">
    <property type="term" value="F:ribosomal S6-glutamic acid ligase activity"/>
    <property type="evidence" value="ECO:0007669"/>
    <property type="project" value="TreeGrafter"/>
</dbReference>
<evidence type="ECO:0000313" key="2">
    <source>
        <dbReference type="EMBL" id="PIR37518.1"/>
    </source>
</evidence>
<protein>
    <recommendedName>
        <fullName evidence="1">ATP-grasp fold RimK-type domain-containing protein</fullName>
    </recommendedName>
</protein>
<feature type="domain" description="ATP-grasp fold RimK-type" evidence="1">
    <location>
        <begin position="118"/>
        <end position="283"/>
    </location>
</feature>
<dbReference type="Proteomes" id="UP000231333">
    <property type="component" value="Unassembled WGS sequence"/>
</dbReference>
<organism evidence="2 3">
    <name type="scientific">Candidatus Zambryskibacteria bacterium CG10_big_fil_rev_8_21_14_0_10_42_12</name>
    <dbReference type="NCBI Taxonomy" id="1975115"/>
    <lineage>
        <taxon>Bacteria</taxon>
        <taxon>Candidatus Zambryskiibacteriota</taxon>
    </lineage>
</organism>
<dbReference type="InterPro" id="IPR013815">
    <property type="entry name" value="ATP_grasp_subdomain_1"/>
</dbReference>
<dbReference type="AlphaFoldDB" id="A0A2H0QT76"/>
<dbReference type="Gene3D" id="3.30.470.20">
    <property type="entry name" value="ATP-grasp fold, B domain"/>
    <property type="match status" value="1"/>
</dbReference>
<dbReference type="GO" id="GO:0005524">
    <property type="term" value="F:ATP binding"/>
    <property type="evidence" value="ECO:0007669"/>
    <property type="project" value="InterPro"/>
</dbReference>
<dbReference type="PANTHER" id="PTHR21621:SF0">
    <property type="entry name" value="BETA-CITRYLGLUTAMATE SYNTHASE B-RELATED"/>
    <property type="match status" value="1"/>
</dbReference>